<feature type="transmembrane region" description="Helical" evidence="1">
    <location>
        <begin position="176"/>
        <end position="195"/>
    </location>
</feature>
<dbReference type="AlphaFoldDB" id="A0A923HCN1"/>
<dbReference type="Proteomes" id="UP000634011">
    <property type="component" value="Unassembled WGS sequence"/>
</dbReference>
<keyword evidence="1" id="KW-0812">Transmembrane</keyword>
<keyword evidence="1" id="KW-0472">Membrane</keyword>
<name>A0A923HCN1_9BURK</name>
<reference evidence="2" key="1">
    <citation type="submission" date="2020-08" db="EMBL/GenBank/DDBJ databases">
        <title>Novel species isolated from subtropical streams in China.</title>
        <authorList>
            <person name="Lu H."/>
        </authorList>
    </citation>
    <scope>NUCLEOTIDE SEQUENCE</scope>
    <source>
        <strain evidence="2">KACC 12607</strain>
    </source>
</reference>
<accession>A0A923HCN1</accession>
<gene>
    <name evidence="2" type="ORF">H8K32_05380</name>
</gene>
<feature type="transmembrane region" description="Helical" evidence="1">
    <location>
        <begin position="21"/>
        <end position="41"/>
    </location>
</feature>
<proteinExistence type="predicted"/>
<feature type="transmembrane region" description="Helical" evidence="1">
    <location>
        <begin position="53"/>
        <end position="71"/>
    </location>
</feature>
<sequence length="213" mass="24441">MLYSSIAALRASVTVTTIRRYRLALLWAIYFGVLFGSRHFIELKMVRHMVWQFPALMIGGFRLGKYLPACWRLNFERYDQLGLSGMVLFMATTSIWMIPLVIDLAVQIPFIDAIKFISLWLTGLVLSQSWQRAGDAVQAFFLISWAMMVVTIGMLYQETDIRLCSSYLTNEQADTGTGLIIIASMLVVIWFFRLFHRLHQQERSAVVAKEGRG</sequence>
<keyword evidence="1" id="KW-1133">Transmembrane helix</keyword>
<feature type="transmembrane region" description="Helical" evidence="1">
    <location>
        <begin position="83"/>
        <end position="102"/>
    </location>
</feature>
<protein>
    <submittedName>
        <fullName evidence="2">DUF1404 family protein</fullName>
    </submittedName>
</protein>
<organism evidence="2 3">
    <name type="scientific">Undibacterium jejuense</name>
    <dbReference type="NCBI Taxonomy" id="1344949"/>
    <lineage>
        <taxon>Bacteria</taxon>
        <taxon>Pseudomonadati</taxon>
        <taxon>Pseudomonadota</taxon>
        <taxon>Betaproteobacteria</taxon>
        <taxon>Burkholderiales</taxon>
        <taxon>Oxalobacteraceae</taxon>
        <taxon>Undibacterium</taxon>
    </lineage>
</organism>
<dbReference type="RefSeq" id="WP_186911449.1">
    <property type="nucleotide sequence ID" value="NZ_JACOFV010000003.1"/>
</dbReference>
<feature type="transmembrane region" description="Helical" evidence="1">
    <location>
        <begin position="108"/>
        <end position="127"/>
    </location>
</feature>
<dbReference type="EMBL" id="JACOFV010000003">
    <property type="protein sequence ID" value="MBC3861526.1"/>
    <property type="molecule type" value="Genomic_DNA"/>
</dbReference>
<evidence type="ECO:0000256" key="1">
    <source>
        <dbReference type="SAM" id="Phobius"/>
    </source>
</evidence>
<feature type="transmembrane region" description="Helical" evidence="1">
    <location>
        <begin position="139"/>
        <end position="156"/>
    </location>
</feature>
<evidence type="ECO:0000313" key="2">
    <source>
        <dbReference type="EMBL" id="MBC3861526.1"/>
    </source>
</evidence>
<keyword evidence="3" id="KW-1185">Reference proteome</keyword>
<comment type="caution">
    <text evidence="2">The sequence shown here is derived from an EMBL/GenBank/DDBJ whole genome shotgun (WGS) entry which is preliminary data.</text>
</comment>
<evidence type="ECO:0000313" key="3">
    <source>
        <dbReference type="Proteomes" id="UP000634011"/>
    </source>
</evidence>